<dbReference type="RefSeq" id="WP_261926618.1">
    <property type="nucleotide sequence ID" value="NZ_CALYLG010000145.1"/>
</dbReference>
<keyword evidence="1" id="KW-0472">Membrane</keyword>
<evidence type="ECO:0000313" key="2">
    <source>
        <dbReference type="EMBL" id="WGK87356.1"/>
    </source>
</evidence>
<dbReference type="AlphaFoldDB" id="A0ABD7YRS8"/>
<evidence type="ECO:0000256" key="1">
    <source>
        <dbReference type="SAM" id="Phobius"/>
    </source>
</evidence>
<reference evidence="2 3" key="1">
    <citation type="submission" date="2022-02" db="EMBL/GenBank/DDBJ databases">
        <title>Emergence and expansion in Europe of a Vibrio aestuarianus clonal complex pathogenic for oysters.</title>
        <authorList>
            <person name="Mesnil A."/>
            <person name="Travers M.-A."/>
        </authorList>
    </citation>
    <scope>NUCLEOTIDE SEQUENCE [LARGE SCALE GENOMIC DNA]</scope>
    <source>
        <strain evidence="2 3">U17</strain>
    </source>
</reference>
<organism evidence="2 3">
    <name type="scientific">Vibrio aestuarianus</name>
    <dbReference type="NCBI Taxonomy" id="28171"/>
    <lineage>
        <taxon>Bacteria</taxon>
        <taxon>Pseudomonadati</taxon>
        <taxon>Pseudomonadota</taxon>
        <taxon>Gammaproteobacteria</taxon>
        <taxon>Vibrionales</taxon>
        <taxon>Vibrionaceae</taxon>
        <taxon>Vibrio</taxon>
    </lineage>
</organism>
<gene>
    <name evidence="2" type="ORF">PYE67_14630</name>
</gene>
<accession>A0ABD7YRS8</accession>
<feature type="transmembrane region" description="Helical" evidence="1">
    <location>
        <begin position="37"/>
        <end position="54"/>
    </location>
</feature>
<keyword evidence="1" id="KW-0812">Transmembrane</keyword>
<sequence length="152" mass="17472">MRKISRSPFLPKIALPNAIVFGTLLIFIAMLPSLTENLVNLVFLMLFIVLGFALKRYFKNTVLDEVYDCGNHLKVWNNSEFYIIDFKDIVHAQHITWTGGMFTVNLLLRDGTFRGKSLSFVAKRSKGFFNKKHKGVTDFIERIDKVKFHGLG</sequence>
<dbReference type="Proteomes" id="UP001241226">
    <property type="component" value="Chromosome 2"/>
</dbReference>
<protein>
    <submittedName>
        <fullName evidence="2">Uncharacterized protein</fullName>
    </submittedName>
</protein>
<feature type="transmembrane region" description="Helical" evidence="1">
    <location>
        <begin position="12"/>
        <end position="31"/>
    </location>
</feature>
<proteinExistence type="predicted"/>
<evidence type="ECO:0000313" key="3">
    <source>
        <dbReference type="Proteomes" id="UP001241226"/>
    </source>
</evidence>
<dbReference type="EMBL" id="CP118712">
    <property type="protein sequence ID" value="WGK87356.1"/>
    <property type="molecule type" value="Genomic_DNA"/>
</dbReference>
<name>A0ABD7YRS8_9VIBR</name>
<keyword evidence="1" id="KW-1133">Transmembrane helix</keyword>